<feature type="region of interest" description="Disordered" evidence="1">
    <location>
        <begin position="1"/>
        <end position="33"/>
    </location>
</feature>
<proteinExistence type="predicted"/>
<name>A0A8C5MXL2_9ANUR</name>
<feature type="compositionally biased region" description="Basic and acidic residues" evidence="1">
    <location>
        <begin position="1"/>
        <end position="13"/>
    </location>
</feature>
<protein>
    <submittedName>
        <fullName evidence="2">Uncharacterized protein</fullName>
    </submittedName>
</protein>
<dbReference type="AlphaFoldDB" id="A0A8C5MXL2"/>
<keyword evidence="3" id="KW-1185">Reference proteome</keyword>
<dbReference type="Proteomes" id="UP000694569">
    <property type="component" value="Unplaced"/>
</dbReference>
<evidence type="ECO:0000313" key="2">
    <source>
        <dbReference type="Ensembl" id="ENSLLEP00000021198.1"/>
    </source>
</evidence>
<sequence>MEELKKEVQEARRQKSRTLTPAKSEDVEEGTDQRATALYYQQELQQLKDESERYKAQEELESENKHRTEMENSRKELTLLAQSHRQELDDVRREGWEEMAQLGEELRQHRERVMAVLSEKEQELERLREAKNNSKVLISIPDSLGNGLDLSQKQLFCFPCVHRAVAP</sequence>
<evidence type="ECO:0000313" key="3">
    <source>
        <dbReference type="Proteomes" id="UP000694569"/>
    </source>
</evidence>
<reference evidence="2" key="1">
    <citation type="submission" date="2025-08" db="UniProtKB">
        <authorList>
            <consortium name="Ensembl"/>
        </authorList>
    </citation>
    <scope>IDENTIFICATION</scope>
</reference>
<evidence type="ECO:0000256" key="1">
    <source>
        <dbReference type="SAM" id="MobiDB-lite"/>
    </source>
</evidence>
<organism evidence="2 3">
    <name type="scientific">Leptobrachium leishanense</name>
    <name type="common">Leishan spiny toad</name>
    <dbReference type="NCBI Taxonomy" id="445787"/>
    <lineage>
        <taxon>Eukaryota</taxon>
        <taxon>Metazoa</taxon>
        <taxon>Chordata</taxon>
        <taxon>Craniata</taxon>
        <taxon>Vertebrata</taxon>
        <taxon>Euteleostomi</taxon>
        <taxon>Amphibia</taxon>
        <taxon>Batrachia</taxon>
        <taxon>Anura</taxon>
        <taxon>Pelobatoidea</taxon>
        <taxon>Megophryidae</taxon>
        <taxon>Leptobrachium</taxon>
    </lineage>
</organism>
<dbReference type="Ensembl" id="ENSLLET00000022016.1">
    <property type="protein sequence ID" value="ENSLLEP00000021198.1"/>
    <property type="gene ID" value="ENSLLEG00000013404.1"/>
</dbReference>
<dbReference type="OrthoDB" id="9898580at2759"/>
<reference evidence="2" key="2">
    <citation type="submission" date="2025-09" db="UniProtKB">
        <authorList>
            <consortium name="Ensembl"/>
        </authorList>
    </citation>
    <scope>IDENTIFICATION</scope>
</reference>
<feature type="region of interest" description="Disordered" evidence="1">
    <location>
        <begin position="48"/>
        <end position="74"/>
    </location>
</feature>
<accession>A0A8C5MXL2</accession>